<sequence length="298" mass="32174">MSHPSSPSVRPRRTTLAALAALALAPLLPAIAQAQAQDVIRVSGIPDENPTELARKYQPLIDHLQKHLGVKVVYVPVIDYGAAVSALAAGKVDFAWLGGFTFVQARVLAGARPVVMRDIDREFHSVFIVNTASGISKPEELRGKSFAFGAKSSTSGHLFPRHFLSTRFHIDADKDFAGAPIYSGAHDATVKMVESGKVQAGALNIEVWNRLVAGDKFDKTKVKAIWTTPAFVDYVWAARKDLPPATVQKFANAFMTLEASDPADQAVMALQGAKRFVPAKGEDFDVIEQVGRSTGLLK</sequence>
<dbReference type="Proteomes" id="UP000244892">
    <property type="component" value="Chromosome"/>
</dbReference>
<keyword evidence="5" id="KW-1185">Reference proteome</keyword>
<dbReference type="NCBIfam" id="TIGR04553">
    <property type="entry name" value="ABC_peri_selen"/>
    <property type="match status" value="1"/>
</dbReference>
<comment type="similarity">
    <text evidence="1">Belongs to the phosphate/phosphite/phosphonate binding protein family.</text>
</comment>
<dbReference type="NCBIfam" id="TIGR01098">
    <property type="entry name" value="3A0109s03R"/>
    <property type="match status" value="1"/>
</dbReference>
<evidence type="ECO:0000313" key="5">
    <source>
        <dbReference type="Proteomes" id="UP000244892"/>
    </source>
</evidence>
<dbReference type="EMBL" id="CP029210">
    <property type="protein sequence ID" value="AWI54782.1"/>
    <property type="molecule type" value="Genomic_DNA"/>
</dbReference>
<dbReference type="Pfam" id="PF12974">
    <property type="entry name" value="Phosphonate-bd"/>
    <property type="match status" value="1"/>
</dbReference>
<dbReference type="GO" id="GO:0043190">
    <property type="term" value="C:ATP-binding cassette (ABC) transporter complex"/>
    <property type="evidence" value="ECO:0007669"/>
    <property type="project" value="InterPro"/>
</dbReference>
<accession>A0A2U8FUN7</accession>
<dbReference type="InterPro" id="IPR005770">
    <property type="entry name" value="PhnD"/>
</dbReference>
<evidence type="ECO:0000256" key="1">
    <source>
        <dbReference type="ARBA" id="ARBA00007162"/>
    </source>
</evidence>
<dbReference type="KEGG" id="aon:DEH84_16180"/>
<dbReference type="GO" id="GO:0055085">
    <property type="term" value="P:transmembrane transport"/>
    <property type="evidence" value="ECO:0007669"/>
    <property type="project" value="InterPro"/>
</dbReference>
<dbReference type="RefSeq" id="WP_109037805.1">
    <property type="nucleotide sequence ID" value="NZ_CP029210.1"/>
</dbReference>
<dbReference type="PANTHER" id="PTHR35841:SF1">
    <property type="entry name" value="PHOSPHONATES-BINDING PERIPLASMIC PROTEIN"/>
    <property type="match status" value="1"/>
</dbReference>
<evidence type="ECO:0000313" key="4">
    <source>
        <dbReference type="EMBL" id="AWI54782.1"/>
    </source>
</evidence>
<dbReference type="Gene3D" id="3.40.190.10">
    <property type="entry name" value="Periplasmic binding protein-like II"/>
    <property type="match status" value="2"/>
</dbReference>
<gene>
    <name evidence="4" type="ORF">DEH84_16180</name>
</gene>
<feature type="signal peptide" evidence="3">
    <location>
        <begin position="1"/>
        <end position="36"/>
    </location>
</feature>
<dbReference type="InterPro" id="IPR030836">
    <property type="entry name" value="ABC_peri_PhnD-like"/>
</dbReference>
<keyword evidence="2 3" id="KW-0732">Signal</keyword>
<organism evidence="4 5">
    <name type="scientific">Aquabacterium olei</name>
    <dbReference type="NCBI Taxonomy" id="1296669"/>
    <lineage>
        <taxon>Bacteria</taxon>
        <taxon>Pseudomonadati</taxon>
        <taxon>Pseudomonadota</taxon>
        <taxon>Betaproteobacteria</taxon>
        <taxon>Burkholderiales</taxon>
        <taxon>Aquabacterium</taxon>
    </lineage>
</organism>
<dbReference type="OrthoDB" id="225238at2"/>
<evidence type="ECO:0000256" key="3">
    <source>
        <dbReference type="SAM" id="SignalP"/>
    </source>
</evidence>
<name>A0A2U8FUN7_9BURK</name>
<dbReference type="PANTHER" id="PTHR35841">
    <property type="entry name" value="PHOSPHONATES-BINDING PERIPLASMIC PROTEIN"/>
    <property type="match status" value="1"/>
</dbReference>
<dbReference type="AlphaFoldDB" id="A0A2U8FUN7"/>
<dbReference type="SUPFAM" id="SSF53850">
    <property type="entry name" value="Periplasmic binding protein-like II"/>
    <property type="match status" value="1"/>
</dbReference>
<reference evidence="4 5" key="1">
    <citation type="submission" date="2018-05" db="EMBL/GenBank/DDBJ databases">
        <title>complete genome sequence of Aquabacterium olei NBRC 110486.</title>
        <authorList>
            <person name="Tang B."/>
            <person name="Chang J."/>
            <person name="Zhang L."/>
            <person name="Yang H."/>
        </authorList>
    </citation>
    <scope>NUCLEOTIDE SEQUENCE [LARGE SCALE GENOMIC DNA]</scope>
    <source>
        <strain evidence="4 5">NBRC 110486</strain>
    </source>
</reference>
<feature type="chain" id="PRO_5016117263" evidence="3">
    <location>
        <begin position="37"/>
        <end position="298"/>
    </location>
</feature>
<dbReference type="InterPro" id="IPR006311">
    <property type="entry name" value="TAT_signal"/>
</dbReference>
<protein>
    <submittedName>
        <fullName evidence="4">Putative selenate ABC transporter substrate-binding protein</fullName>
    </submittedName>
</protein>
<proteinExistence type="inferred from homology"/>
<dbReference type="PROSITE" id="PS51318">
    <property type="entry name" value="TAT"/>
    <property type="match status" value="1"/>
</dbReference>
<evidence type="ECO:0000256" key="2">
    <source>
        <dbReference type="ARBA" id="ARBA00022729"/>
    </source>
</evidence>